<organism evidence="6">
    <name type="scientific">marine sediment metagenome</name>
    <dbReference type="NCBI Taxonomy" id="412755"/>
    <lineage>
        <taxon>unclassified sequences</taxon>
        <taxon>metagenomes</taxon>
        <taxon>ecological metagenomes</taxon>
    </lineage>
</organism>
<dbReference type="GO" id="GO:0046872">
    <property type="term" value="F:metal ion binding"/>
    <property type="evidence" value="ECO:0007669"/>
    <property type="project" value="UniProtKB-KW"/>
</dbReference>
<dbReference type="PROSITE" id="PS00198">
    <property type="entry name" value="4FE4S_FER_1"/>
    <property type="match status" value="2"/>
</dbReference>
<gene>
    <name evidence="6" type="ORF">S01H4_32641</name>
</gene>
<feature type="domain" description="4Fe-4S ferredoxin-type" evidence="5">
    <location>
        <begin position="70"/>
        <end position="99"/>
    </location>
</feature>
<dbReference type="GO" id="GO:0051539">
    <property type="term" value="F:4 iron, 4 sulfur cluster binding"/>
    <property type="evidence" value="ECO:0007669"/>
    <property type="project" value="UniProtKB-KW"/>
</dbReference>
<dbReference type="PROSITE" id="PS51379">
    <property type="entry name" value="4FE4S_FER_2"/>
    <property type="match status" value="2"/>
</dbReference>
<keyword evidence="2" id="KW-0479">Metal-binding</keyword>
<dbReference type="InterPro" id="IPR017900">
    <property type="entry name" value="4Fe4S_Fe_S_CS"/>
</dbReference>
<sequence length="113" mass="12160">RTCTSPRSFEESILTAKDIAGRALILIGKKQLPPPNAMYLAEVKETLCMGCGICVDVCPYSARHIDEIKKVAVVHPSLCDSCGSCVAICPNDASYLRDFKSNQTIAALDALLT</sequence>
<keyword evidence="3" id="KW-0408">Iron</keyword>
<feature type="domain" description="4Fe-4S ferredoxin-type" evidence="5">
    <location>
        <begin position="39"/>
        <end position="68"/>
    </location>
</feature>
<evidence type="ECO:0000259" key="5">
    <source>
        <dbReference type="PROSITE" id="PS51379"/>
    </source>
</evidence>
<evidence type="ECO:0000256" key="3">
    <source>
        <dbReference type="ARBA" id="ARBA00023004"/>
    </source>
</evidence>
<keyword evidence="1" id="KW-0004">4Fe-4S</keyword>
<evidence type="ECO:0000256" key="1">
    <source>
        <dbReference type="ARBA" id="ARBA00022485"/>
    </source>
</evidence>
<dbReference type="PANTHER" id="PTHR24960">
    <property type="entry name" value="PHOTOSYSTEM I IRON-SULFUR CENTER-RELATED"/>
    <property type="match status" value="1"/>
</dbReference>
<dbReference type="Pfam" id="PF12838">
    <property type="entry name" value="Fer4_7"/>
    <property type="match status" value="1"/>
</dbReference>
<protein>
    <recommendedName>
        <fullName evidence="5">4Fe-4S ferredoxin-type domain-containing protein</fullName>
    </recommendedName>
</protein>
<dbReference type="InterPro" id="IPR050157">
    <property type="entry name" value="PSI_iron-sulfur_center"/>
</dbReference>
<dbReference type="SUPFAM" id="SSF54862">
    <property type="entry name" value="4Fe-4S ferredoxins"/>
    <property type="match status" value="1"/>
</dbReference>
<evidence type="ECO:0000313" key="6">
    <source>
        <dbReference type="EMBL" id="GAG74981.1"/>
    </source>
</evidence>
<dbReference type="Gene3D" id="3.30.70.20">
    <property type="match status" value="2"/>
</dbReference>
<feature type="non-terminal residue" evidence="6">
    <location>
        <position position="1"/>
    </location>
</feature>
<name>X1BS59_9ZZZZ</name>
<dbReference type="EMBL" id="BART01017091">
    <property type="protein sequence ID" value="GAG74981.1"/>
    <property type="molecule type" value="Genomic_DNA"/>
</dbReference>
<dbReference type="AlphaFoldDB" id="X1BS59"/>
<keyword evidence="4" id="KW-0411">Iron-sulfur</keyword>
<dbReference type="InterPro" id="IPR017896">
    <property type="entry name" value="4Fe4S_Fe-S-bd"/>
</dbReference>
<accession>X1BS59</accession>
<evidence type="ECO:0000256" key="2">
    <source>
        <dbReference type="ARBA" id="ARBA00022723"/>
    </source>
</evidence>
<reference evidence="6" key="1">
    <citation type="journal article" date="2014" name="Front. Microbiol.">
        <title>High frequency of phylogenetically diverse reductive dehalogenase-homologous genes in deep subseafloor sedimentary metagenomes.</title>
        <authorList>
            <person name="Kawai M."/>
            <person name="Futagami T."/>
            <person name="Toyoda A."/>
            <person name="Takaki Y."/>
            <person name="Nishi S."/>
            <person name="Hori S."/>
            <person name="Arai W."/>
            <person name="Tsubouchi T."/>
            <person name="Morono Y."/>
            <person name="Uchiyama I."/>
            <person name="Ito T."/>
            <person name="Fujiyama A."/>
            <person name="Inagaki F."/>
            <person name="Takami H."/>
        </authorList>
    </citation>
    <scope>NUCLEOTIDE SEQUENCE</scope>
    <source>
        <strain evidence="6">Expedition CK06-06</strain>
    </source>
</reference>
<evidence type="ECO:0000256" key="4">
    <source>
        <dbReference type="ARBA" id="ARBA00023014"/>
    </source>
</evidence>
<dbReference type="PANTHER" id="PTHR24960:SF79">
    <property type="entry name" value="PHOTOSYSTEM I IRON-SULFUR CENTER"/>
    <property type="match status" value="1"/>
</dbReference>
<proteinExistence type="predicted"/>
<comment type="caution">
    <text evidence="6">The sequence shown here is derived from an EMBL/GenBank/DDBJ whole genome shotgun (WGS) entry which is preliminary data.</text>
</comment>